<dbReference type="GO" id="GO:0045505">
    <property type="term" value="F:dynein intermediate chain binding"/>
    <property type="evidence" value="ECO:0007669"/>
    <property type="project" value="InterPro"/>
</dbReference>
<gene>
    <name evidence="1" type="ORF">ILUMI_10928</name>
</gene>
<sequence>MDVNAFIEQYKEEQHQASEYKEDISFQLKMKDNLEATLPSNIVIGPFYINTEPLKLFLVNKRQEIANKMLDQFCAIMKNNIEDVIQEFKFLMVRLADKPTSIEHIYEIRDWMETIPMSVRTQEELTRRYLLEYDVLEYFWYALPQEDFENKWEAIGWPYKISQQIETTNTFLDDEWDKYYKIQMNDELTLEEKVEHLTVLVTQMSGLRDFSKTHEIAVDIRRVWKAMKEAQEQGQLLNSRQKLFLAPITPYETLNKLIKEFEPYRNLWITASGILLLLLL</sequence>
<accession>A0A8K0D2D1</accession>
<dbReference type="PANTHER" id="PTHR45703">
    <property type="entry name" value="DYNEIN HEAVY CHAIN"/>
    <property type="match status" value="1"/>
</dbReference>
<dbReference type="AlphaFoldDB" id="A0A8K0D2D1"/>
<dbReference type="InterPro" id="IPR026983">
    <property type="entry name" value="DHC"/>
</dbReference>
<dbReference type="PANTHER" id="PTHR45703:SF1">
    <property type="entry name" value="DYNEINS HEAVY CHAIN"/>
    <property type="match status" value="1"/>
</dbReference>
<dbReference type="GO" id="GO:0030286">
    <property type="term" value="C:dynein complex"/>
    <property type="evidence" value="ECO:0007669"/>
    <property type="project" value="InterPro"/>
</dbReference>
<comment type="caution">
    <text evidence="1">The sequence shown here is derived from an EMBL/GenBank/DDBJ whole genome shotgun (WGS) entry which is preliminary data.</text>
</comment>
<reference evidence="1" key="1">
    <citation type="submission" date="2019-08" db="EMBL/GenBank/DDBJ databases">
        <title>The genome of the North American firefly Photinus pyralis.</title>
        <authorList>
            <consortium name="Photinus pyralis genome working group"/>
            <person name="Fallon T.R."/>
            <person name="Sander Lower S.E."/>
            <person name="Weng J.-K."/>
        </authorList>
    </citation>
    <scope>NUCLEOTIDE SEQUENCE</scope>
    <source>
        <strain evidence="1">TRF0915ILg1</strain>
        <tissue evidence="1">Whole body</tissue>
    </source>
</reference>
<dbReference type="GO" id="GO:0051959">
    <property type="term" value="F:dynein light intermediate chain binding"/>
    <property type="evidence" value="ECO:0007669"/>
    <property type="project" value="InterPro"/>
</dbReference>
<dbReference type="Proteomes" id="UP000801492">
    <property type="component" value="Unassembled WGS sequence"/>
</dbReference>
<evidence type="ECO:0000313" key="2">
    <source>
        <dbReference type="Proteomes" id="UP000801492"/>
    </source>
</evidence>
<name>A0A8K0D2D1_IGNLU</name>
<dbReference type="EMBL" id="VTPC01006091">
    <property type="protein sequence ID" value="KAF2895248.1"/>
    <property type="molecule type" value="Genomic_DNA"/>
</dbReference>
<proteinExistence type="predicted"/>
<dbReference type="OrthoDB" id="5593012at2759"/>
<keyword evidence="2" id="KW-1185">Reference proteome</keyword>
<protein>
    <submittedName>
        <fullName evidence="1">Uncharacterized protein</fullName>
    </submittedName>
</protein>
<organism evidence="1 2">
    <name type="scientific">Ignelater luminosus</name>
    <name type="common">Cucubano</name>
    <name type="synonym">Pyrophorus luminosus</name>
    <dbReference type="NCBI Taxonomy" id="2038154"/>
    <lineage>
        <taxon>Eukaryota</taxon>
        <taxon>Metazoa</taxon>
        <taxon>Ecdysozoa</taxon>
        <taxon>Arthropoda</taxon>
        <taxon>Hexapoda</taxon>
        <taxon>Insecta</taxon>
        <taxon>Pterygota</taxon>
        <taxon>Neoptera</taxon>
        <taxon>Endopterygota</taxon>
        <taxon>Coleoptera</taxon>
        <taxon>Polyphaga</taxon>
        <taxon>Elateriformia</taxon>
        <taxon>Elateroidea</taxon>
        <taxon>Elateridae</taxon>
        <taxon>Agrypninae</taxon>
        <taxon>Pyrophorini</taxon>
        <taxon>Ignelater</taxon>
    </lineage>
</organism>
<evidence type="ECO:0000313" key="1">
    <source>
        <dbReference type="EMBL" id="KAF2895248.1"/>
    </source>
</evidence>
<dbReference type="GO" id="GO:0007018">
    <property type="term" value="P:microtubule-based movement"/>
    <property type="evidence" value="ECO:0007669"/>
    <property type="project" value="InterPro"/>
</dbReference>